<evidence type="ECO:0000313" key="2">
    <source>
        <dbReference type="EMBL" id="RRT35188.1"/>
    </source>
</evidence>
<gene>
    <name evidence="2" type="ORF">B296_00055438</name>
</gene>
<feature type="compositionally biased region" description="Basic and acidic residues" evidence="1">
    <location>
        <begin position="16"/>
        <end position="26"/>
    </location>
</feature>
<proteinExistence type="predicted"/>
<evidence type="ECO:0000256" key="1">
    <source>
        <dbReference type="SAM" id="MobiDB-lite"/>
    </source>
</evidence>
<comment type="caution">
    <text evidence="2">The sequence shown here is derived from an EMBL/GenBank/DDBJ whole genome shotgun (WGS) entry which is preliminary data.</text>
</comment>
<dbReference type="EMBL" id="AMZH03025425">
    <property type="protein sequence ID" value="RRT35188.1"/>
    <property type="molecule type" value="Genomic_DNA"/>
</dbReference>
<organism evidence="2 3">
    <name type="scientific">Ensete ventricosum</name>
    <name type="common">Abyssinian banana</name>
    <name type="synonym">Musa ensete</name>
    <dbReference type="NCBI Taxonomy" id="4639"/>
    <lineage>
        <taxon>Eukaryota</taxon>
        <taxon>Viridiplantae</taxon>
        <taxon>Streptophyta</taxon>
        <taxon>Embryophyta</taxon>
        <taxon>Tracheophyta</taxon>
        <taxon>Spermatophyta</taxon>
        <taxon>Magnoliopsida</taxon>
        <taxon>Liliopsida</taxon>
        <taxon>Zingiberales</taxon>
        <taxon>Musaceae</taxon>
        <taxon>Ensete</taxon>
    </lineage>
</organism>
<protein>
    <submittedName>
        <fullName evidence="2">Uncharacterized protein</fullName>
    </submittedName>
</protein>
<dbReference type="Proteomes" id="UP000287651">
    <property type="component" value="Unassembled WGS sequence"/>
</dbReference>
<name>A0A426X6U3_ENSVE</name>
<feature type="region of interest" description="Disordered" evidence="1">
    <location>
        <begin position="1"/>
        <end position="26"/>
    </location>
</feature>
<dbReference type="AlphaFoldDB" id="A0A426X6U3"/>
<reference evidence="2 3" key="1">
    <citation type="journal article" date="2014" name="Agronomy (Basel)">
        <title>A Draft Genome Sequence for Ensete ventricosum, the Drought-Tolerant Tree Against Hunger.</title>
        <authorList>
            <person name="Harrison J."/>
            <person name="Moore K.A."/>
            <person name="Paszkiewicz K."/>
            <person name="Jones T."/>
            <person name="Grant M."/>
            <person name="Ambacheew D."/>
            <person name="Muzemil S."/>
            <person name="Studholme D.J."/>
        </authorList>
    </citation>
    <scope>NUCLEOTIDE SEQUENCE [LARGE SCALE GENOMIC DNA]</scope>
</reference>
<accession>A0A426X6U3</accession>
<sequence>MASSSGLGSRTKHSRPRMDEEGVVPRDERWSGLHASPLRDVRQGYSTVDVLMTLVLLLTPKKLYNFMSWLRCQHDSVLTEYVDGLQGSANPFMWLEEPEKPATPLIPDFRRKRFYRTKPILETGIAEMYRTLLPERMVVVDLGCS</sequence>
<evidence type="ECO:0000313" key="3">
    <source>
        <dbReference type="Proteomes" id="UP000287651"/>
    </source>
</evidence>